<dbReference type="InterPro" id="IPR029058">
    <property type="entry name" value="AB_hydrolase_fold"/>
</dbReference>
<dbReference type="Pfam" id="PF00135">
    <property type="entry name" value="COesterase"/>
    <property type="match status" value="1"/>
</dbReference>
<gene>
    <name evidence="4" type="ORF">GSOID_T00014791001</name>
</gene>
<accession>E4XM43</accession>
<dbReference type="InParanoid" id="E4XM43"/>
<reference evidence="4" key="1">
    <citation type="journal article" date="2010" name="Science">
        <title>Plasticity of animal genome architecture unmasked by rapid evolution of a pelagic tunicate.</title>
        <authorList>
            <person name="Denoeud F."/>
            <person name="Henriet S."/>
            <person name="Mungpakdee S."/>
            <person name="Aury J.M."/>
            <person name="Da Silva C."/>
            <person name="Brinkmann H."/>
            <person name="Mikhaleva J."/>
            <person name="Olsen L.C."/>
            <person name="Jubin C."/>
            <person name="Canestro C."/>
            <person name="Bouquet J.M."/>
            <person name="Danks G."/>
            <person name="Poulain J."/>
            <person name="Campsteijn C."/>
            <person name="Adamski M."/>
            <person name="Cross I."/>
            <person name="Yadetie F."/>
            <person name="Muffato M."/>
            <person name="Louis A."/>
            <person name="Butcher S."/>
            <person name="Tsagkogeorga G."/>
            <person name="Konrad A."/>
            <person name="Singh S."/>
            <person name="Jensen M.F."/>
            <person name="Cong E.H."/>
            <person name="Eikeseth-Otteraa H."/>
            <person name="Noel B."/>
            <person name="Anthouard V."/>
            <person name="Porcel B.M."/>
            <person name="Kachouri-Lafond R."/>
            <person name="Nishino A."/>
            <person name="Ugolini M."/>
            <person name="Chourrout P."/>
            <person name="Nishida H."/>
            <person name="Aasland R."/>
            <person name="Huzurbazar S."/>
            <person name="Westhof E."/>
            <person name="Delsuc F."/>
            <person name="Lehrach H."/>
            <person name="Reinhardt R."/>
            <person name="Weissenbach J."/>
            <person name="Roy S.W."/>
            <person name="Artiguenave F."/>
            <person name="Postlethwait J.H."/>
            <person name="Manak J.R."/>
            <person name="Thompson E.M."/>
            <person name="Jaillon O."/>
            <person name="Du Pasquier L."/>
            <person name="Boudinot P."/>
            <person name="Liberles D.A."/>
            <person name="Volff J.N."/>
            <person name="Philippe H."/>
            <person name="Lenhard B."/>
            <person name="Roest Crollius H."/>
            <person name="Wincker P."/>
            <person name="Chourrout D."/>
        </authorList>
    </citation>
    <scope>NUCLEOTIDE SEQUENCE [LARGE SCALE GENOMIC DNA]</scope>
</reference>
<dbReference type="Gene3D" id="3.40.50.1820">
    <property type="entry name" value="alpha/beta hydrolase"/>
    <property type="match status" value="1"/>
</dbReference>
<dbReference type="InterPro" id="IPR019819">
    <property type="entry name" value="Carboxylesterase_B_CS"/>
</dbReference>
<feature type="domain" description="Carboxylesterase type B" evidence="3">
    <location>
        <begin position="49"/>
        <end position="600"/>
    </location>
</feature>
<dbReference type="ESTHER" id="oikdi-e4xm43">
    <property type="family name" value="Carb_B_Chordata"/>
</dbReference>
<comment type="similarity">
    <text evidence="1">Belongs to the type-B carboxylesterase/lipase family.</text>
</comment>
<feature type="signal peptide" evidence="2">
    <location>
        <begin position="1"/>
        <end position="16"/>
    </location>
</feature>
<dbReference type="InterPro" id="IPR002018">
    <property type="entry name" value="CarbesteraseB"/>
</dbReference>
<protein>
    <recommendedName>
        <fullName evidence="3">Carboxylesterase type B domain-containing protein</fullName>
    </recommendedName>
</protein>
<dbReference type="PROSITE" id="PS00941">
    <property type="entry name" value="CARBOXYLESTERASE_B_2"/>
    <property type="match status" value="1"/>
</dbReference>
<keyword evidence="2" id="KW-0732">Signal</keyword>
<evidence type="ECO:0000259" key="3">
    <source>
        <dbReference type="Pfam" id="PF00135"/>
    </source>
</evidence>
<evidence type="ECO:0000256" key="1">
    <source>
        <dbReference type="ARBA" id="ARBA00005964"/>
    </source>
</evidence>
<evidence type="ECO:0000256" key="2">
    <source>
        <dbReference type="SAM" id="SignalP"/>
    </source>
</evidence>
<evidence type="ECO:0000313" key="5">
    <source>
        <dbReference type="Proteomes" id="UP000001307"/>
    </source>
</evidence>
<evidence type="ECO:0000313" key="4">
    <source>
        <dbReference type="EMBL" id="CBY11050.1"/>
    </source>
</evidence>
<keyword evidence="5" id="KW-1185">Reference proteome</keyword>
<dbReference type="Proteomes" id="UP000001307">
    <property type="component" value="Unassembled WGS sequence"/>
</dbReference>
<dbReference type="InterPro" id="IPR050309">
    <property type="entry name" value="Type-B_Carboxylest/Lipase"/>
</dbReference>
<name>E4XM43_OIKDI</name>
<dbReference type="OrthoDB" id="6846267at2759"/>
<proteinExistence type="inferred from homology"/>
<sequence length="649" mass="73605">MREFLSIALLSLCCFADDRFSNNWGEKLLISSDKRSVSSDDFLFLNKVEVDLDEGKLIGYQVTGKNFEVFKQVPYAKPPTGPRRFKKPEPIVNFENRRHNSVAVGDNIKSCPGHGYGKDDLFAALEAGIISEDCLTVDIYRPVKHYETSLPIFVWIHGGGLTTGTSAYYHFSRLAREDIIIAVVQYRLGVHGFMSSYSVNGPSETPGNFGLLDQQAAIEFVHRNAKNLGGDPAKITIGGESAGGWSVGWHMLSTKSTNMIRTAISQSGMAAFDMSPQDSEHGNLAIRHLCEKTNTQDISRVLDCSVGVENIVDQFRTFSTNDTLKLQIADRDCRREYENYPDWAPVSYDGEFFKMNAKEEFVGGHIVDDVIYVIGTNSFEASLIWKWLIASDGVQTYEDRFKIFEGLEGYKEGTKMSEKRLRYVPVENRQNIFENYFRILRDEPWLNCADIENCSALEYQLLAAKIWGDMAFVLPAFEQALMYSDKSAFVAVYYLNIDMLYDLLGQMSFPINGSGHAEDIMFMLDVPAMELNLNGETKTMWEILHSPSGATYPPKEYMYHMADVFVNHWSSIIKHGHPASPWNQFERGYMHFVEWTNNQTHAIENVHSSLPPTIKFMIDTYGDNNSSSARIIFSSFITTLLSLFLFHIF</sequence>
<dbReference type="SUPFAM" id="SSF53474">
    <property type="entry name" value="alpha/beta-Hydrolases"/>
    <property type="match status" value="1"/>
</dbReference>
<dbReference type="PANTHER" id="PTHR11559">
    <property type="entry name" value="CARBOXYLESTERASE"/>
    <property type="match status" value="1"/>
</dbReference>
<dbReference type="EMBL" id="FN653074">
    <property type="protein sequence ID" value="CBY11050.1"/>
    <property type="molecule type" value="Genomic_DNA"/>
</dbReference>
<feature type="chain" id="PRO_5003193049" description="Carboxylesterase type B domain-containing protein" evidence="2">
    <location>
        <begin position="17"/>
        <end position="649"/>
    </location>
</feature>
<dbReference type="AlphaFoldDB" id="E4XM43"/>
<organism evidence="4">
    <name type="scientific">Oikopleura dioica</name>
    <name type="common">Tunicate</name>
    <dbReference type="NCBI Taxonomy" id="34765"/>
    <lineage>
        <taxon>Eukaryota</taxon>
        <taxon>Metazoa</taxon>
        <taxon>Chordata</taxon>
        <taxon>Tunicata</taxon>
        <taxon>Appendicularia</taxon>
        <taxon>Copelata</taxon>
        <taxon>Oikopleuridae</taxon>
        <taxon>Oikopleura</taxon>
    </lineage>
</organism>